<dbReference type="Proteomes" id="UP000186817">
    <property type="component" value="Unassembled WGS sequence"/>
</dbReference>
<protein>
    <submittedName>
        <fullName evidence="1">Uncharacterized protein</fullName>
    </submittedName>
</protein>
<gene>
    <name evidence="1" type="ORF">AK812_SmicGene37451</name>
</gene>
<accession>A0A1Q9CGF7</accession>
<reference evidence="1 2" key="1">
    <citation type="submission" date="2016-02" db="EMBL/GenBank/DDBJ databases">
        <title>Genome analysis of coral dinoflagellate symbionts highlights evolutionary adaptations to a symbiotic lifestyle.</title>
        <authorList>
            <person name="Aranda M."/>
            <person name="Li Y."/>
            <person name="Liew Y.J."/>
            <person name="Baumgarten S."/>
            <person name="Simakov O."/>
            <person name="Wilson M."/>
            <person name="Piel J."/>
            <person name="Ashoor H."/>
            <person name="Bougouffa S."/>
            <person name="Bajic V.B."/>
            <person name="Ryu T."/>
            <person name="Ravasi T."/>
            <person name="Bayer T."/>
            <person name="Micklem G."/>
            <person name="Kim H."/>
            <person name="Bhak J."/>
            <person name="Lajeunesse T.C."/>
            <person name="Voolstra C.R."/>
        </authorList>
    </citation>
    <scope>NUCLEOTIDE SEQUENCE [LARGE SCALE GENOMIC DNA]</scope>
    <source>
        <strain evidence="1 2">CCMP2467</strain>
    </source>
</reference>
<dbReference type="EMBL" id="LSRX01001236">
    <property type="protein sequence ID" value="OLP81956.1"/>
    <property type="molecule type" value="Genomic_DNA"/>
</dbReference>
<evidence type="ECO:0000313" key="2">
    <source>
        <dbReference type="Proteomes" id="UP000186817"/>
    </source>
</evidence>
<dbReference type="AlphaFoldDB" id="A0A1Q9CGF7"/>
<sequence length="182" mass="20648">MLTTAALVNSEEDVRGYYNDEDVNMNIGNDTISPERHRENALQVQAAREMRRNLDVGGKRDASTMRTQATYLCSDFEMYATNKSTTFPLSGALQDKVGLRCPEQYGEYSEEVYVQHIAAALKLVPRPPIVMINHDKRFVASAHKILRQRENFIGYDAVGAYLATELRMRGAWWFMVHPSGAK</sequence>
<proteinExistence type="predicted"/>
<name>A0A1Q9CGF7_SYMMI</name>
<keyword evidence="2" id="KW-1185">Reference proteome</keyword>
<organism evidence="1 2">
    <name type="scientific">Symbiodinium microadriaticum</name>
    <name type="common">Dinoflagellate</name>
    <name type="synonym">Zooxanthella microadriatica</name>
    <dbReference type="NCBI Taxonomy" id="2951"/>
    <lineage>
        <taxon>Eukaryota</taxon>
        <taxon>Sar</taxon>
        <taxon>Alveolata</taxon>
        <taxon>Dinophyceae</taxon>
        <taxon>Suessiales</taxon>
        <taxon>Symbiodiniaceae</taxon>
        <taxon>Symbiodinium</taxon>
    </lineage>
</organism>
<comment type="caution">
    <text evidence="1">The sequence shown here is derived from an EMBL/GenBank/DDBJ whole genome shotgun (WGS) entry which is preliminary data.</text>
</comment>
<evidence type="ECO:0000313" key="1">
    <source>
        <dbReference type="EMBL" id="OLP81956.1"/>
    </source>
</evidence>